<sequence>MADQAAVPEWFYRSISTGLAALVVLHLPGAPSHEVISYTEDVWVRALWSANVAWQQDLDAPRLAEAFLRLTRQVDRWPAPRAVLELLPARPEPKKLAAPRVSPAEREQNSRRLRELVARLAARKTVRHG</sequence>
<dbReference type="Proteomes" id="UP000001225">
    <property type="component" value="Chromosome"/>
</dbReference>
<reference evidence="1 2" key="1">
    <citation type="journal article" date="2008" name="BMC Genomics">
        <title>The missing link: Bordetella petrii is endowed with both the metabolic versatility of environmental bacteria and virulence traits of pathogenic Bordetellae.</title>
        <authorList>
            <person name="Gross R."/>
            <person name="Guzman C.A."/>
            <person name="Sebaihia M."/>
            <person name="Martins Dos Santos V.A."/>
            <person name="Pieper D.H."/>
            <person name="Koebnik R."/>
            <person name="Lechner M."/>
            <person name="Bartels D."/>
            <person name="Buhrmester J."/>
            <person name="Choudhuri J.V."/>
            <person name="Ebensen T."/>
            <person name="Gaigalat L."/>
            <person name="Herrmann S."/>
            <person name="Khachane A.N."/>
            <person name="Larisch C."/>
            <person name="Link S."/>
            <person name="Linke B."/>
            <person name="Meyer F."/>
            <person name="Mormann S."/>
            <person name="Nakunst D."/>
            <person name="Rueckert C."/>
            <person name="Schneiker-Bekel S."/>
            <person name="Schulze K."/>
            <person name="Vorhoelter F.J."/>
            <person name="Yevsa T."/>
            <person name="Engle J.T."/>
            <person name="Goldman W.E."/>
            <person name="Puehler A."/>
            <person name="Goebel U.B."/>
            <person name="Goesmann A."/>
            <person name="Bloecker H."/>
            <person name="Kaiser O."/>
            <person name="Martinez-Arias R."/>
        </authorList>
    </citation>
    <scope>NUCLEOTIDE SEQUENCE [LARGE SCALE GENOMIC DNA]</scope>
    <source>
        <strain evidence="2">ATCC BAA-461 / DSM 12804 / CCUG 43448 / CIP 107267 / Se-1111R</strain>
    </source>
</reference>
<organism evidence="1 2">
    <name type="scientific">Bordetella petrii (strain ATCC BAA-461 / DSM 12804 / CCUG 43448 / CIP 107267 / Se-1111R)</name>
    <dbReference type="NCBI Taxonomy" id="340100"/>
    <lineage>
        <taxon>Bacteria</taxon>
        <taxon>Pseudomonadati</taxon>
        <taxon>Pseudomonadota</taxon>
        <taxon>Betaproteobacteria</taxon>
        <taxon>Burkholderiales</taxon>
        <taxon>Alcaligenaceae</taxon>
        <taxon>Bordetella</taxon>
    </lineage>
</organism>
<protein>
    <submittedName>
        <fullName evidence="1">Uncharacterized protein</fullName>
    </submittedName>
</protein>
<dbReference type="AlphaFoldDB" id="A9ID18"/>
<proteinExistence type="predicted"/>
<evidence type="ECO:0000313" key="2">
    <source>
        <dbReference type="Proteomes" id="UP000001225"/>
    </source>
</evidence>
<keyword evidence="2" id="KW-1185">Reference proteome</keyword>
<dbReference type="EMBL" id="AM902716">
    <property type="protein sequence ID" value="CAP44748.1"/>
    <property type="molecule type" value="Genomic_DNA"/>
</dbReference>
<gene>
    <name evidence="1" type="ordered locus">Bpet4397</name>
</gene>
<dbReference type="eggNOG" id="ENOG5033DVZ">
    <property type="taxonomic scope" value="Bacteria"/>
</dbReference>
<evidence type="ECO:0000313" key="1">
    <source>
        <dbReference type="EMBL" id="CAP44748.1"/>
    </source>
</evidence>
<name>A9ID18_BORPD</name>
<dbReference type="KEGG" id="bpt:Bpet4397"/>
<accession>A9ID18</accession>
<dbReference type="STRING" id="94624.Bpet4397"/>